<keyword evidence="4" id="KW-1133">Transmembrane helix</keyword>
<protein>
    <recommendedName>
        <fullName evidence="5">RING-CH-type domain-containing protein</fullName>
    </recommendedName>
</protein>
<feature type="domain" description="RING-CH-type" evidence="5">
    <location>
        <begin position="49"/>
        <end position="88"/>
    </location>
</feature>
<dbReference type="Pfam" id="PF12906">
    <property type="entry name" value="RINGv"/>
    <property type="match status" value="1"/>
</dbReference>
<dbReference type="Proteomes" id="UP000215902">
    <property type="component" value="Unassembled WGS sequence"/>
</dbReference>
<dbReference type="SMART" id="SM00744">
    <property type="entry name" value="RINGv"/>
    <property type="match status" value="1"/>
</dbReference>
<name>A0A267FHH8_9PLAT</name>
<dbReference type="AlphaFoldDB" id="A0A267FHH8"/>
<dbReference type="GO" id="GO:0008270">
    <property type="term" value="F:zinc ion binding"/>
    <property type="evidence" value="ECO:0007669"/>
    <property type="project" value="UniProtKB-KW"/>
</dbReference>
<dbReference type="OrthoDB" id="273089at2759"/>
<sequence length="222" mass="24634">SDAVCRICHAAAGEQSDLLDCDSIDEAGENSNGDCTGKRLGVHQQPSSCHNGIGDSDPLLNLCRCTGSIAYTHAGCLVRWLRKSRVLQYLNRLISKRRIDLFSDVAYSVLLFAPSGAFTWLHFKESDGRRLIANGNLASTYPNATCVRLEFDTLAAMVCGVLLMLLTCVIWLVTVFAAHRSEFNDWRDRIDGRLQRDRLIGGLAALRLPAERIQEATSFYPR</sequence>
<keyword evidence="4" id="KW-0472">Membrane</keyword>
<keyword evidence="1" id="KW-0479">Metal-binding</keyword>
<keyword evidence="2" id="KW-0863">Zinc-finger</keyword>
<accession>A0A267FHH8</accession>
<keyword evidence="3" id="KW-0862">Zinc</keyword>
<gene>
    <name evidence="6" type="ORF">BOX15_Mlig013823g2</name>
</gene>
<evidence type="ECO:0000259" key="5">
    <source>
        <dbReference type="SMART" id="SM00744"/>
    </source>
</evidence>
<dbReference type="InterPro" id="IPR011016">
    <property type="entry name" value="Znf_RING-CH"/>
</dbReference>
<dbReference type="Gene3D" id="3.30.40.10">
    <property type="entry name" value="Zinc/RING finger domain, C3HC4 (zinc finger)"/>
    <property type="match status" value="1"/>
</dbReference>
<dbReference type="SUPFAM" id="SSF57850">
    <property type="entry name" value="RING/U-box"/>
    <property type="match status" value="1"/>
</dbReference>
<comment type="caution">
    <text evidence="6">The sequence shown here is derived from an EMBL/GenBank/DDBJ whole genome shotgun (WGS) entry which is preliminary data.</text>
</comment>
<evidence type="ECO:0000256" key="3">
    <source>
        <dbReference type="ARBA" id="ARBA00022833"/>
    </source>
</evidence>
<evidence type="ECO:0000313" key="7">
    <source>
        <dbReference type="Proteomes" id="UP000215902"/>
    </source>
</evidence>
<feature type="non-terminal residue" evidence="6">
    <location>
        <position position="1"/>
    </location>
</feature>
<keyword evidence="7" id="KW-1185">Reference proteome</keyword>
<evidence type="ECO:0000256" key="4">
    <source>
        <dbReference type="SAM" id="Phobius"/>
    </source>
</evidence>
<organism evidence="6 7">
    <name type="scientific">Macrostomum lignano</name>
    <dbReference type="NCBI Taxonomy" id="282301"/>
    <lineage>
        <taxon>Eukaryota</taxon>
        <taxon>Metazoa</taxon>
        <taxon>Spiralia</taxon>
        <taxon>Lophotrochozoa</taxon>
        <taxon>Platyhelminthes</taxon>
        <taxon>Rhabditophora</taxon>
        <taxon>Macrostomorpha</taxon>
        <taxon>Macrostomida</taxon>
        <taxon>Macrostomidae</taxon>
        <taxon>Macrostomum</taxon>
    </lineage>
</organism>
<evidence type="ECO:0000313" key="6">
    <source>
        <dbReference type="EMBL" id="PAA73153.1"/>
    </source>
</evidence>
<evidence type="ECO:0000256" key="2">
    <source>
        <dbReference type="ARBA" id="ARBA00022771"/>
    </source>
</evidence>
<feature type="transmembrane region" description="Helical" evidence="4">
    <location>
        <begin position="154"/>
        <end position="178"/>
    </location>
</feature>
<keyword evidence="4" id="KW-0812">Transmembrane</keyword>
<dbReference type="EMBL" id="NIVC01001032">
    <property type="protein sequence ID" value="PAA73153.1"/>
    <property type="molecule type" value="Genomic_DNA"/>
</dbReference>
<evidence type="ECO:0000256" key="1">
    <source>
        <dbReference type="ARBA" id="ARBA00022723"/>
    </source>
</evidence>
<feature type="transmembrane region" description="Helical" evidence="4">
    <location>
        <begin position="101"/>
        <end position="121"/>
    </location>
</feature>
<dbReference type="InterPro" id="IPR013083">
    <property type="entry name" value="Znf_RING/FYVE/PHD"/>
</dbReference>
<reference evidence="6 7" key="1">
    <citation type="submission" date="2017-06" db="EMBL/GenBank/DDBJ databases">
        <title>A platform for efficient transgenesis in Macrostomum lignano, a flatworm model organism for stem cell research.</title>
        <authorList>
            <person name="Berezikov E."/>
        </authorList>
    </citation>
    <scope>NUCLEOTIDE SEQUENCE [LARGE SCALE GENOMIC DNA]</scope>
    <source>
        <strain evidence="6">DV1</strain>
        <tissue evidence="6">Whole organism</tissue>
    </source>
</reference>
<proteinExistence type="predicted"/>